<proteinExistence type="predicted"/>
<name>A0A1N6WIK0_9BACI</name>
<dbReference type="RefSeq" id="WP_045850525.1">
    <property type="nucleotide sequence ID" value="NZ_FTLX01000004.1"/>
</dbReference>
<dbReference type="OrthoDB" id="3035462at2"/>
<dbReference type="EMBL" id="MWSK01000004">
    <property type="protein sequence ID" value="OXS77944.1"/>
    <property type="molecule type" value="Genomic_DNA"/>
</dbReference>
<gene>
    <name evidence="1" type="ORF">B1B05_10080</name>
    <name evidence="2" type="ORF">SAMN05443094_104177</name>
</gene>
<evidence type="ECO:0000313" key="3">
    <source>
        <dbReference type="Proteomes" id="UP000186385"/>
    </source>
</evidence>
<evidence type="ECO:0000313" key="2">
    <source>
        <dbReference type="EMBL" id="SIQ89848.1"/>
    </source>
</evidence>
<dbReference type="Proteomes" id="UP000186385">
    <property type="component" value="Unassembled WGS sequence"/>
</dbReference>
<organism evidence="2 3">
    <name type="scientific">Domibacillus enclensis</name>
    <dbReference type="NCBI Taxonomy" id="1017273"/>
    <lineage>
        <taxon>Bacteria</taxon>
        <taxon>Bacillati</taxon>
        <taxon>Bacillota</taxon>
        <taxon>Bacilli</taxon>
        <taxon>Bacillales</taxon>
        <taxon>Bacillaceae</taxon>
        <taxon>Domibacillus</taxon>
    </lineage>
</organism>
<dbReference type="Proteomes" id="UP000215545">
    <property type="component" value="Unassembled WGS sequence"/>
</dbReference>
<reference evidence="4" key="2">
    <citation type="submission" date="2017-03" db="EMBL/GenBank/DDBJ databases">
        <title>Bacillus sp. V-88(T) DSM27956, whole genome shotgun sequencing project.</title>
        <authorList>
            <person name="Dastager S.G."/>
            <person name="Neurgaonkar P.S."/>
            <person name="Dharne M.S."/>
        </authorList>
    </citation>
    <scope>NUCLEOTIDE SEQUENCE [LARGE SCALE GENOMIC DNA]</scope>
    <source>
        <strain evidence="4">DSM 25145</strain>
    </source>
</reference>
<dbReference type="EMBL" id="FTLX01000004">
    <property type="protein sequence ID" value="SIQ89848.1"/>
    <property type="molecule type" value="Genomic_DNA"/>
</dbReference>
<evidence type="ECO:0000313" key="1">
    <source>
        <dbReference type="EMBL" id="OXS77944.1"/>
    </source>
</evidence>
<dbReference type="STRING" id="1017273.SAMN05443094_104177"/>
<accession>A0A1N6WIK0</accession>
<dbReference type="AlphaFoldDB" id="A0A1N6WIK0"/>
<sequence length="106" mass="12588">MKTNGFDKLGKRLEQMQKGAKDLEATEEVSFEVLFNESFMRKYTNVPDIKTFISESPFEILNQEDFEKIDKNVWDQYVKDQSRFSNWQAMQEEAGKEYIAKKLGFR</sequence>
<keyword evidence="4" id="KW-1185">Reference proteome</keyword>
<reference evidence="1" key="3">
    <citation type="submission" date="2017-03" db="EMBL/GenBank/DDBJ databases">
        <authorList>
            <person name="Dastager S.G."/>
            <person name="Neurgaonkar P.S."/>
            <person name="Dharne M.S."/>
        </authorList>
    </citation>
    <scope>NUCLEOTIDE SEQUENCE</scope>
    <source>
        <strain evidence="1">DSM 25145</strain>
    </source>
</reference>
<reference evidence="2 3" key="1">
    <citation type="submission" date="2017-01" db="EMBL/GenBank/DDBJ databases">
        <authorList>
            <person name="Mah S.A."/>
            <person name="Swanson W.J."/>
            <person name="Moy G.W."/>
            <person name="Vacquier V.D."/>
        </authorList>
    </citation>
    <scope>NUCLEOTIDE SEQUENCE [LARGE SCALE GENOMIC DNA]</scope>
    <source>
        <strain evidence="2 3">NIO-1016</strain>
    </source>
</reference>
<evidence type="ECO:0000313" key="4">
    <source>
        <dbReference type="Proteomes" id="UP000215545"/>
    </source>
</evidence>
<protein>
    <submittedName>
        <fullName evidence="2">Uncharacterized protein</fullName>
    </submittedName>
</protein>